<dbReference type="InterPro" id="IPR052021">
    <property type="entry name" value="Type-I_RS_S_subunit"/>
</dbReference>
<dbReference type="SUPFAM" id="SSF116734">
    <property type="entry name" value="DNA methylase specificity domain"/>
    <property type="match status" value="2"/>
</dbReference>
<organism evidence="5 6">
    <name type="scientific">Acidovorax soli</name>
    <dbReference type="NCBI Taxonomy" id="592050"/>
    <lineage>
        <taxon>Bacteria</taxon>
        <taxon>Pseudomonadati</taxon>
        <taxon>Pseudomonadota</taxon>
        <taxon>Betaproteobacteria</taxon>
        <taxon>Burkholderiales</taxon>
        <taxon>Comamonadaceae</taxon>
        <taxon>Acidovorax</taxon>
    </lineage>
</organism>
<comment type="caution">
    <text evidence="5">The sequence shown here is derived from an EMBL/GenBank/DDBJ whole genome shotgun (WGS) entry which is preliminary data.</text>
</comment>
<evidence type="ECO:0000256" key="1">
    <source>
        <dbReference type="ARBA" id="ARBA00010923"/>
    </source>
</evidence>
<name>A0A7X0PA56_9BURK</name>
<dbReference type="PANTHER" id="PTHR30408:SF12">
    <property type="entry name" value="TYPE I RESTRICTION ENZYME MJAVIII SPECIFICITY SUBUNIT"/>
    <property type="match status" value="1"/>
</dbReference>
<dbReference type="Proteomes" id="UP000575083">
    <property type="component" value="Unassembled WGS sequence"/>
</dbReference>
<sequence length="426" mass="47578">MMLPKGWNLCQFGEVAEVGSGQVDPKVEPYASMIHIGPENIESGTGRILSPRKCSELGLISGKYEFDEHAVIYSKIRPHLNKVCFPSFKGVCSADAYPIWPDKTKLLPEYLKHYMLGRTFEKRAVACSMRTGMPKINREDLDGIPIVFPPLSEQRRIAQILSTWDQAIATAERLLVNSRAQWNALLGITLHLPAANPDSLTATGNGGFPASVQPGIPTLPPAPAGWRRIQLSDHLKEVRRPVALRDDESYTLVTVKRSRGGVALREVLRGSEVKTPTQFHVHTDDFLISKRQIVHGACGIVPPELDGSVVSNEYAVLNTDGEIDLKFLRYLSETRYFQQTCFHSSIGVHVEKMIFKTDHWLSWPFNIPPVEQQRRIIEILDTAGLELVALGKHVDALKQEKVALMSQLLIGKRRVKLPDAQTEVQA</sequence>
<evidence type="ECO:0000313" key="5">
    <source>
        <dbReference type="EMBL" id="MBB6557857.1"/>
    </source>
</evidence>
<gene>
    <name evidence="5" type="ORF">HNP48_000521</name>
</gene>
<dbReference type="PANTHER" id="PTHR30408">
    <property type="entry name" value="TYPE-1 RESTRICTION ENZYME ECOKI SPECIFICITY PROTEIN"/>
    <property type="match status" value="1"/>
</dbReference>
<keyword evidence="6" id="KW-1185">Reference proteome</keyword>
<evidence type="ECO:0000256" key="2">
    <source>
        <dbReference type="ARBA" id="ARBA00022747"/>
    </source>
</evidence>
<dbReference type="EMBL" id="JACHLK010000001">
    <property type="protein sequence ID" value="MBB6557857.1"/>
    <property type="molecule type" value="Genomic_DNA"/>
</dbReference>
<evidence type="ECO:0000259" key="4">
    <source>
        <dbReference type="Pfam" id="PF01420"/>
    </source>
</evidence>
<comment type="similarity">
    <text evidence="1">Belongs to the type-I restriction system S methylase family.</text>
</comment>
<evidence type="ECO:0000313" key="6">
    <source>
        <dbReference type="Proteomes" id="UP000575083"/>
    </source>
</evidence>
<dbReference type="GO" id="GO:0009307">
    <property type="term" value="P:DNA restriction-modification system"/>
    <property type="evidence" value="ECO:0007669"/>
    <property type="project" value="UniProtKB-KW"/>
</dbReference>
<dbReference type="InterPro" id="IPR044946">
    <property type="entry name" value="Restrct_endonuc_typeI_TRD_sf"/>
</dbReference>
<proteinExistence type="inferred from homology"/>
<feature type="domain" description="Type I restriction modification DNA specificity" evidence="4">
    <location>
        <begin position="4"/>
        <end position="172"/>
    </location>
</feature>
<dbReference type="AlphaFoldDB" id="A0A7X0PA56"/>
<protein>
    <recommendedName>
        <fullName evidence="4">Type I restriction modification DNA specificity domain-containing protein</fullName>
    </recommendedName>
</protein>
<dbReference type="Pfam" id="PF01420">
    <property type="entry name" value="Methylase_S"/>
    <property type="match status" value="1"/>
</dbReference>
<accession>A0A7X0PA56</accession>
<dbReference type="GO" id="GO:0003677">
    <property type="term" value="F:DNA binding"/>
    <property type="evidence" value="ECO:0007669"/>
    <property type="project" value="UniProtKB-KW"/>
</dbReference>
<dbReference type="InterPro" id="IPR000055">
    <property type="entry name" value="Restrct_endonuc_typeI_TRD"/>
</dbReference>
<keyword evidence="3" id="KW-0238">DNA-binding</keyword>
<keyword evidence="2" id="KW-0680">Restriction system</keyword>
<evidence type="ECO:0000256" key="3">
    <source>
        <dbReference type="ARBA" id="ARBA00023125"/>
    </source>
</evidence>
<dbReference type="Gene3D" id="3.90.220.20">
    <property type="entry name" value="DNA methylase specificity domains"/>
    <property type="match status" value="2"/>
</dbReference>
<reference evidence="5 6" key="1">
    <citation type="submission" date="2020-08" db="EMBL/GenBank/DDBJ databases">
        <title>Functional genomics of gut bacteria from endangered species of beetles.</title>
        <authorList>
            <person name="Carlos-Shanley C."/>
        </authorList>
    </citation>
    <scope>NUCLEOTIDE SEQUENCE [LARGE SCALE GENOMIC DNA]</scope>
    <source>
        <strain evidence="5 6">S00198</strain>
    </source>
</reference>